<keyword evidence="3" id="KW-0808">Transferase</keyword>
<dbReference type="PROSITE" id="PS51443">
    <property type="entry name" value="PCS"/>
    <property type="match status" value="1"/>
</dbReference>
<keyword evidence="4" id="KW-0479">Metal-binding</keyword>
<organism evidence="8 9">
    <name type="scientific">Pseudo-nitzschia multistriata</name>
    <dbReference type="NCBI Taxonomy" id="183589"/>
    <lineage>
        <taxon>Eukaryota</taxon>
        <taxon>Sar</taxon>
        <taxon>Stramenopiles</taxon>
        <taxon>Ochrophyta</taxon>
        <taxon>Bacillariophyta</taxon>
        <taxon>Bacillariophyceae</taxon>
        <taxon>Bacillariophycidae</taxon>
        <taxon>Bacillariales</taxon>
        <taxon>Bacillariaceae</taxon>
        <taxon>Pseudo-nitzschia</taxon>
    </lineage>
</organism>
<evidence type="ECO:0000256" key="1">
    <source>
        <dbReference type="ARBA" id="ARBA00012468"/>
    </source>
</evidence>
<keyword evidence="6" id="KW-1133">Transmembrane helix</keyword>
<dbReference type="OrthoDB" id="448954at2759"/>
<dbReference type="SUPFAM" id="SSF54001">
    <property type="entry name" value="Cysteine proteinases"/>
    <property type="match status" value="1"/>
</dbReference>
<dbReference type="Pfam" id="PF05023">
    <property type="entry name" value="Phytochelatin"/>
    <property type="match status" value="1"/>
</dbReference>
<evidence type="ECO:0000256" key="6">
    <source>
        <dbReference type="SAM" id="Phobius"/>
    </source>
</evidence>
<evidence type="ECO:0000313" key="9">
    <source>
        <dbReference type="Proteomes" id="UP000291116"/>
    </source>
</evidence>
<protein>
    <recommendedName>
        <fullName evidence="1">glutathione gamma-glutamylcysteinyltransferase</fullName>
        <ecNumber evidence="1">2.3.2.15</ecNumber>
    </recommendedName>
</protein>
<dbReference type="Proteomes" id="UP000291116">
    <property type="component" value="Unassembled WGS sequence"/>
</dbReference>
<dbReference type="AlphaFoldDB" id="A0A448ZLN1"/>
<reference evidence="8 9" key="1">
    <citation type="submission" date="2019-01" db="EMBL/GenBank/DDBJ databases">
        <authorList>
            <person name="Ferrante I. M."/>
        </authorList>
    </citation>
    <scope>NUCLEOTIDE SEQUENCE [LARGE SCALE GENOMIC DNA]</scope>
    <source>
        <strain evidence="8 9">B856</strain>
    </source>
</reference>
<dbReference type="GO" id="GO:0016756">
    <property type="term" value="F:glutathione gamma-glutamylcysteinyltransferase activity"/>
    <property type="evidence" value="ECO:0007669"/>
    <property type="project" value="UniProtKB-EC"/>
</dbReference>
<dbReference type="InterPro" id="IPR038156">
    <property type="entry name" value="PCS_N_sf"/>
</dbReference>
<evidence type="ECO:0000256" key="2">
    <source>
        <dbReference type="ARBA" id="ARBA00022539"/>
    </source>
</evidence>
<dbReference type="EC" id="2.3.2.15" evidence="1"/>
<feature type="compositionally biased region" description="Polar residues" evidence="5">
    <location>
        <begin position="1"/>
        <end position="10"/>
    </location>
</feature>
<dbReference type="GO" id="GO:0046938">
    <property type="term" value="P:phytochelatin biosynthetic process"/>
    <property type="evidence" value="ECO:0007669"/>
    <property type="project" value="InterPro"/>
</dbReference>
<keyword evidence="6" id="KW-0812">Transmembrane</keyword>
<dbReference type="InterPro" id="IPR038765">
    <property type="entry name" value="Papain-like_cys_pep_sf"/>
</dbReference>
<accession>A0A448ZLN1</accession>
<dbReference type="Gene3D" id="3.90.70.30">
    <property type="entry name" value="Phytochelatin synthase, N-terminal domain"/>
    <property type="match status" value="1"/>
</dbReference>
<feature type="transmembrane region" description="Helical" evidence="6">
    <location>
        <begin position="41"/>
        <end position="62"/>
    </location>
</feature>
<dbReference type="PANTHER" id="PTHR33447">
    <property type="entry name" value="GLUTATHIONE GAMMA-GLUTAMYLCYSTEINYLTRANSFERASE"/>
    <property type="match status" value="1"/>
</dbReference>
<dbReference type="PANTHER" id="PTHR33447:SF20">
    <property type="entry name" value="GLUTATHIONE GAMMA-GLUTAMYLCYSTEINYLTRANSFERASE"/>
    <property type="match status" value="1"/>
</dbReference>
<evidence type="ECO:0000313" key="8">
    <source>
        <dbReference type="EMBL" id="VEU42941.1"/>
    </source>
</evidence>
<keyword evidence="6" id="KW-0472">Membrane</keyword>
<evidence type="ECO:0000259" key="7">
    <source>
        <dbReference type="PROSITE" id="PS51443"/>
    </source>
</evidence>
<dbReference type="InterPro" id="IPR007719">
    <property type="entry name" value="PCS_N"/>
</dbReference>
<dbReference type="GO" id="GO:0046872">
    <property type="term" value="F:metal ion binding"/>
    <property type="evidence" value="ECO:0007669"/>
    <property type="project" value="UniProtKB-KW"/>
</dbReference>
<dbReference type="GO" id="GO:0010038">
    <property type="term" value="P:response to metal ion"/>
    <property type="evidence" value="ECO:0007669"/>
    <property type="project" value="InterPro"/>
</dbReference>
<dbReference type="InterPro" id="IPR040409">
    <property type="entry name" value="PCS-like"/>
</dbReference>
<evidence type="ECO:0000256" key="5">
    <source>
        <dbReference type="SAM" id="MobiDB-lite"/>
    </source>
</evidence>
<dbReference type="EMBL" id="CAACVS010000499">
    <property type="protein sequence ID" value="VEU42941.1"/>
    <property type="molecule type" value="Genomic_DNA"/>
</dbReference>
<evidence type="ECO:0000256" key="3">
    <source>
        <dbReference type="ARBA" id="ARBA00022679"/>
    </source>
</evidence>
<feature type="domain" description="Peptidase C83" evidence="7">
    <location>
        <begin position="117"/>
        <end position="376"/>
    </location>
</feature>
<keyword evidence="9" id="KW-1185">Reference proteome</keyword>
<keyword evidence="2" id="KW-0104">Cadmium</keyword>
<feature type="region of interest" description="Disordered" evidence="5">
    <location>
        <begin position="1"/>
        <end position="36"/>
    </location>
</feature>
<gene>
    <name evidence="8" type="ORF">PSNMU_V1.4_AUG-EV-PASAV3_0099400</name>
</gene>
<evidence type="ECO:0000256" key="4">
    <source>
        <dbReference type="ARBA" id="ARBA00022723"/>
    </source>
</evidence>
<proteinExistence type="predicted"/>
<sequence>MAFQEASSEGASLLPVQRSNNGCEVDHQKGNHRRPKEHNKYLLIPAVCAASAGLLVCIASAWQQRGPGSRQGSLLPSVPSAPHYWNDEMVYKWEEFLLSTNHPKNSGFDLSEAAKVSLLAPVSSQPLATRAAVDKSKKSPLLYFNESIAFSRLDPIGDDFFRYQSGWEAQITQSLCAVATTAAMLNSLRDVGKDFVLPLDPVYVPFPWATQSNILDADDGLHGACVASALGGRSNAGAVRHIGLGTGTLPGFANCFLEPNGYHATGYHAGSGTQQTGKTELKQVVVDALRDPSSRVLLNYDRGGIGQGPMGHGHWSPLGAYHEETDSFLVMDVAKYKHPMVWVPWDDLWGGAATIDTCSTMVAPADGAPSIDWTKRSFAEIAKAIQSICLPGNRGFVVVSKTTT</sequence>
<name>A0A448ZLN1_9STRA</name>